<keyword evidence="3" id="KW-0498">Mitosis</keyword>
<gene>
    <name evidence="9" type="primary">cut23</name>
    <name evidence="9" type="ORF">SOMG_01905</name>
</gene>
<protein>
    <submittedName>
        <fullName evidence="9">Anaphase-promoting complex, TPR lobe subcomplex subunit Apc8</fullName>
    </submittedName>
</protein>
<feature type="repeat" description="TPR" evidence="7">
    <location>
        <begin position="433"/>
        <end position="466"/>
    </location>
</feature>
<evidence type="ECO:0000259" key="8">
    <source>
        <dbReference type="Pfam" id="PF04049"/>
    </source>
</evidence>
<dbReference type="EMBL" id="CP115611">
    <property type="protein sequence ID" value="WBW71313.1"/>
    <property type="molecule type" value="Genomic_DNA"/>
</dbReference>
<evidence type="ECO:0000256" key="5">
    <source>
        <dbReference type="ARBA" id="ARBA00022803"/>
    </source>
</evidence>
<dbReference type="AlphaFoldDB" id="A0AAF0AUD7"/>
<dbReference type="RefSeq" id="XP_056035556.1">
    <property type="nucleotide sequence ID" value="XM_056180698.1"/>
</dbReference>
<feature type="repeat" description="TPR" evidence="7">
    <location>
        <begin position="331"/>
        <end position="364"/>
    </location>
</feature>
<dbReference type="SMART" id="SM00028">
    <property type="entry name" value="TPR"/>
    <property type="match status" value="7"/>
</dbReference>
<dbReference type="InterPro" id="IPR007192">
    <property type="entry name" value="APC8"/>
</dbReference>
<feature type="repeat" description="TPR" evidence="7">
    <location>
        <begin position="399"/>
        <end position="432"/>
    </location>
</feature>
<dbReference type="GO" id="GO:0051301">
    <property type="term" value="P:cell division"/>
    <property type="evidence" value="ECO:0007669"/>
    <property type="project" value="UniProtKB-KW"/>
</dbReference>
<keyword evidence="4" id="KW-0833">Ubl conjugation pathway</keyword>
<proteinExistence type="predicted"/>
<name>A0AAF0AUD7_9SCHI</name>
<feature type="domain" description="Cdc23" evidence="8">
    <location>
        <begin position="15"/>
        <end position="270"/>
    </location>
</feature>
<dbReference type="GO" id="GO:0045842">
    <property type="term" value="P:positive regulation of mitotic metaphase/anaphase transition"/>
    <property type="evidence" value="ECO:0007669"/>
    <property type="project" value="TreeGrafter"/>
</dbReference>
<dbReference type="InterPro" id="IPR011990">
    <property type="entry name" value="TPR-like_helical_dom_sf"/>
</dbReference>
<organism evidence="9 10">
    <name type="scientific">Schizosaccharomyces osmophilus</name>
    <dbReference type="NCBI Taxonomy" id="2545709"/>
    <lineage>
        <taxon>Eukaryota</taxon>
        <taxon>Fungi</taxon>
        <taxon>Dikarya</taxon>
        <taxon>Ascomycota</taxon>
        <taxon>Taphrinomycotina</taxon>
        <taxon>Schizosaccharomycetes</taxon>
        <taxon>Schizosaccharomycetales</taxon>
        <taxon>Schizosaccharomycetaceae</taxon>
        <taxon>Schizosaccharomyces</taxon>
    </lineage>
</organism>
<dbReference type="PROSITE" id="PS50005">
    <property type="entry name" value="TPR"/>
    <property type="match status" value="5"/>
</dbReference>
<dbReference type="SUPFAM" id="SSF48452">
    <property type="entry name" value="TPR-like"/>
    <property type="match status" value="2"/>
</dbReference>
<reference evidence="9 10" key="1">
    <citation type="journal article" date="2023" name="G3 (Bethesda)">
        <title>A high-quality reference genome for the fission yeast Schizosaccharomyces osmophilus.</title>
        <authorList>
            <person name="Jia G.S."/>
            <person name="Zhang W.C."/>
            <person name="Liang Y."/>
            <person name="Liu X.H."/>
            <person name="Rhind N."/>
            <person name="Pidoux A."/>
            <person name="Brysch-Herzberg M."/>
            <person name="Du L.L."/>
        </authorList>
    </citation>
    <scope>NUCLEOTIDE SEQUENCE [LARGE SCALE GENOMIC DNA]</scope>
    <source>
        <strain evidence="9 10">CBS 15793</strain>
    </source>
</reference>
<evidence type="ECO:0000256" key="1">
    <source>
        <dbReference type="ARBA" id="ARBA00022618"/>
    </source>
</evidence>
<keyword evidence="6" id="KW-0131">Cell cycle</keyword>
<dbReference type="InterPro" id="IPR019734">
    <property type="entry name" value="TPR_rpt"/>
</dbReference>
<dbReference type="GeneID" id="80875387"/>
<accession>A0AAF0AUD7</accession>
<dbReference type="Proteomes" id="UP001212411">
    <property type="component" value="Chromosome 1"/>
</dbReference>
<dbReference type="Pfam" id="PF04049">
    <property type="entry name" value="ANAPC8"/>
    <property type="match status" value="1"/>
</dbReference>
<evidence type="ECO:0000256" key="4">
    <source>
        <dbReference type="ARBA" id="ARBA00022786"/>
    </source>
</evidence>
<feature type="repeat" description="TPR" evidence="7">
    <location>
        <begin position="365"/>
        <end position="398"/>
    </location>
</feature>
<evidence type="ECO:0000256" key="6">
    <source>
        <dbReference type="ARBA" id="ARBA00023306"/>
    </source>
</evidence>
<dbReference type="PANTHER" id="PTHR12558:SF10">
    <property type="entry name" value="CELL DIVISION CYCLE PROTEIN 23 HOMOLOG"/>
    <property type="match status" value="1"/>
</dbReference>
<evidence type="ECO:0000313" key="9">
    <source>
        <dbReference type="EMBL" id="WBW71313.1"/>
    </source>
</evidence>
<feature type="repeat" description="TPR" evidence="7">
    <location>
        <begin position="467"/>
        <end position="500"/>
    </location>
</feature>
<keyword evidence="1" id="KW-0132">Cell division</keyword>
<keyword evidence="10" id="KW-1185">Reference proteome</keyword>
<evidence type="ECO:0000256" key="7">
    <source>
        <dbReference type="PROSITE-ProRule" id="PRU00339"/>
    </source>
</evidence>
<dbReference type="PANTHER" id="PTHR12558">
    <property type="entry name" value="CELL DIVISION CYCLE 16,23,27"/>
    <property type="match status" value="1"/>
</dbReference>
<evidence type="ECO:0000256" key="2">
    <source>
        <dbReference type="ARBA" id="ARBA00022737"/>
    </source>
</evidence>
<dbReference type="GO" id="GO:0005680">
    <property type="term" value="C:anaphase-promoting complex"/>
    <property type="evidence" value="ECO:0007669"/>
    <property type="project" value="InterPro"/>
</dbReference>
<dbReference type="GO" id="GO:0016567">
    <property type="term" value="P:protein ubiquitination"/>
    <property type="evidence" value="ECO:0007669"/>
    <property type="project" value="TreeGrafter"/>
</dbReference>
<evidence type="ECO:0000313" key="10">
    <source>
        <dbReference type="Proteomes" id="UP001212411"/>
    </source>
</evidence>
<dbReference type="GO" id="GO:0031145">
    <property type="term" value="P:anaphase-promoting complex-dependent catabolic process"/>
    <property type="evidence" value="ECO:0007669"/>
    <property type="project" value="TreeGrafter"/>
</dbReference>
<dbReference type="KEGG" id="som:SOMG_01905"/>
<evidence type="ECO:0000256" key="3">
    <source>
        <dbReference type="ARBA" id="ARBA00022776"/>
    </source>
</evidence>
<keyword evidence="2" id="KW-0677">Repeat</keyword>
<dbReference type="Gene3D" id="1.25.40.10">
    <property type="entry name" value="Tetratricopeptide repeat domain"/>
    <property type="match status" value="2"/>
</dbReference>
<sequence length="559" mass="65048">MMLEEGTYTQQKTIEIRSGLWNCIKECSERGLVYSVRWAAEMLAGLKSANTLDAPFSSTPTAELEEDTATTNERILEFKEDTTYILAKAYFDCKEFERTAYTLQNCKSSKSLFLQLYSKYLAGEKKIEEEADTVTASIYPASSSSRELYSISETLDSVLKQGNQDPYLLYLSGVVNRRRKQYPKAIDFLLACIRKTPYFWSAWQELSLCLDSPEVLASVIRRLSKDHVMTKVFIIYASHELHQINGSVYERLAEVDSFFPSSRHLKTQRALLAYDTRDFDDAEELFEDILKSDPYRLDDMDTYSNVLFVLERKSKLGFLAQVASTIDKFRPETCSIIGNYYSLLSEHEKAVTYFKRAIRLNRNYLAAWTLMGHEYVELKNTHAAIESYRLAVDVNRKDYRAWYGLGQTYEVLDMHFYALYYFQRATALRPYDQRMWQALGNCYEKIQRPQEAIKAYKRALLGSPINSSILMRLGNLYEELHDLDTASAMYKECIRSEEEGDMTPETIKARMWLAKRELNRKNFRQAEMYVSEILNGDLELEEAKALMRELRSRMEHTPN</sequence>
<dbReference type="Pfam" id="PF13181">
    <property type="entry name" value="TPR_8"/>
    <property type="match status" value="4"/>
</dbReference>
<keyword evidence="5 7" id="KW-0802">TPR repeat</keyword>